<dbReference type="RefSeq" id="WP_140589578.1">
    <property type="nucleotide sequence ID" value="NZ_VFWZ01000001.1"/>
</dbReference>
<protein>
    <submittedName>
        <fullName evidence="1">Uncharacterized protein</fullName>
    </submittedName>
</protein>
<gene>
    <name evidence="1" type="ORF">FHK87_02955</name>
</gene>
<comment type="caution">
    <text evidence="1">The sequence shown here is derived from an EMBL/GenBank/DDBJ whole genome shotgun (WGS) entry which is preliminary data.</text>
</comment>
<dbReference type="AlphaFoldDB" id="A0A504JR04"/>
<evidence type="ECO:0000313" key="1">
    <source>
        <dbReference type="EMBL" id="TPN89201.1"/>
    </source>
</evidence>
<organism evidence="1 2">
    <name type="scientific">Aquimarina algicola</name>
    <dbReference type="NCBI Taxonomy" id="2589995"/>
    <lineage>
        <taxon>Bacteria</taxon>
        <taxon>Pseudomonadati</taxon>
        <taxon>Bacteroidota</taxon>
        <taxon>Flavobacteriia</taxon>
        <taxon>Flavobacteriales</taxon>
        <taxon>Flavobacteriaceae</taxon>
        <taxon>Aquimarina</taxon>
    </lineage>
</organism>
<sequence>MTDYNRIFLIGESHSNRPFRGVIENYDLAEPQISRGEKRINIVVPVKHSMGGKKLYDIVWTTNAFPLIVSERVIRIFEKNSVTGWETYDVNVLTKKDELINEKFFGLIITGRCGYRSYANSSIIMDKIGITMEPHVKGLYFKDNFWDGSDLFMCNPNENGQSNMYRFCTERVAKLLNKEKVKNIAFDKVSDITMSISLNKIELTDEQKLAIEKVKTSR</sequence>
<reference evidence="1 2" key="1">
    <citation type="submission" date="2019-06" db="EMBL/GenBank/DDBJ databases">
        <authorList>
            <person name="Meng X."/>
        </authorList>
    </citation>
    <scope>NUCLEOTIDE SEQUENCE [LARGE SCALE GENOMIC DNA]</scope>
    <source>
        <strain evidence="1 2">M625</strain>
    </source>
</reference>
<dbReference type="EMBL" id="VFWZ01000001">
    <property type="protein sequence ID" value="TPN89201.1"/>
    <property type="molecule type" value="Genomic_DNA"/>
</dbReference>
<keyword evidence="2" id="KW-1185">Reference proteome</keyword>
<name>A0A504JR04_9FLAO</name>
<evidence type="ECO:0000313" key="2">
    <source>
        <dbReference type="Proteomes" id="UP000315540"/>
    </source>
</evidence>
<dbReference type="OrthoDB" id="2581208at2"/>
<proteinExistence type="predicted"/>
<dbReference type="Proteomes" id="UP000315540">
    <property type="component" value="Unassembled WGS sequence"/>
</dbReference>
<accession>A0A504JR04</accession>